<feature type="compositionally biased region" description="Low complexity" evidence="1">
    <location>
        <begin position="84"/>
        <end position="96"/>
    </location>
</feature>
<feature type="compositionally biased region" description="Low complexity" evidence="1">
    <location>
        <begin position="115"/>
        <end position="129"/>
    </location>
</feature>
<name>A0A381UBD5_9ZZZZ</name>
<evidence type="ECO:0000256" key="1">
    <source>
        <dbReference type="SAM" id="MobiDB-lite"/>
    </source>
</evidence>
<feature type="compositionally biased region" description="Basic residues" evidence="1">
    <location>
        <begin position="48"/>
        <end position="64"/>
    </location>
</feature>
<feature type="non-terminal residue" evidence="2">
    <location>
        <position position="129"/>
    </location>
</feature>
<dbReference type="EMBL" id="UINC01006110">
    <property type="protein sequence ID" value="SVA25545.1"/>
    <property type="molecule type" value="Genomic_DNA"/>
</dbReference>
<proteinExistence type="predicted"/>
<evidence type="ECO:0000313" key="2">
    <source>
        <dbReference type="EMBL" id="SVA25545.1"/>
    </source>
</evidence>
<gene>
    <name evidence="2" type="ORF">METZ01_LOCUS78399</name>
</gene>
<accession>A0A381UBD5</accession>
<organism evidence="2">
    <name type="scientific">marine metagenome</name>
    <dbReference type="NCBI Taxonomy" id="408172"/>
    <lineage>
        <taxon>unclassified sequences</taxon>
        <taxon>metagenomes</taxon>
        <taxon>ecological metagenomes</taxon>
    </lineage>
</organism>
<feature type="non-terminal residue" evidence="2">
    <location>
        <position position="1"/>
    </location>
</feature>
<feature type="region of interest" description="Disordered" evidence="1">
    <location>
        <begin position="1"/>
        <end position="129"/>
    </location>
</feature>
<dbReference type="AlphaFoldDB" id="A0A381UBD5"/>
<sequence length="129" mass="13504">PGRAGRPASDQPVPDARSRLLPSPDRLGRTHGGGTTGRRAPLPAVRTQLRRHRLRLGHGGHHRVREAAGRPGDPPPAGRPPDRPAGAHAGPAAHPGHGPRPHRRPDGPRPALYPSGNARSARAGLARAL</sequence>
<protein>
    <submittedName>
        <fullName evidence="2">Uncharacterized protein</fullName>
    </submittedName>
</protein>
<reference evidence="2" key="1">
    <citation type="submission" date="2018-05" db="EMBL/GenBank/DDBJ databases">
        <authorList>
            <person name="Lanie J.A."/>
            <person name="Ng W.-L."/>
            <person name="Kazmierczak K.M."/>
            <person name="Andrzejewski T.M."/>
            <person name="Davidsen T.M."/>
            <person name="Wayne K.J."/>
            <person name="Tettelin H."/>
            <person name="Glass J.I."/>
            <person name="Rusch D."/>
            <person name="Podicherti R."/>
            <person name="Tsui H.-C.T."/>
            <person name="Winkler M.E."/>
        </authorList>
    </citation>
    <scope>NUCLEOTIDE SEQUENCE</scope>
</reference>